<reference evidence="2 3" key="1">
    <citation type="submission" date="2021-12" db="EMBL/GenBank/DDBJ databases">
        <title>Discovery of the Pendulisporaceae a myxobacterial family with distinct sporulation behavior and unique specialized metabolism.</title>
        <authorList>
            <person name="Garcia R."/>
            <person name="Popoff A."/>
            <person name="Bader C.D."/>
            <person name="Loehr J."/>
            <person name="Walesch S."/>
            <person name="Walt C."/>
            <person name="Boldt J."/>
            <person name="Bunk B."/>
            <person name="Haeckl F.J.F.P.J."/>
            <person name="Gunesch A.P."/>
            <person name="Birkelbach J."/>
            <person name="Nuebel U."/>
            <person name="Pietschmann T."/>
            <person name="Bach T."/>
            <person name="Mueller R."/>
        </authorList>
    </citation>
    <scope>NUCLEOTIDE SEQUENCE [LARGE SCALE GENOMIC DNA]</scope>
    <source>
        <strain evidence="2 3">MSr12523</strain>
    </source>
</reference>
<protein>
    <recommendedName>
        <fullName evidence="4">Lipoprotein</fullName>
    </recommendedName>
</protein>
<dbReference type="EMBL" id="CP089982">
    <property type="protein sequence ID" value="WXA91201.1"/>
    <property type="molecule type" value="Genomic_DNA"/>
</dbReference>
<proteinExistence type="predicted"/>
<name>A0ABZ2JXJ2_9BACT</name>
<sequence>MLRTTLAIVLVALGLVACKDDDSATPLKPCLERPTDPAKPPSSALPCDLLPPDFGKK</sequence>
<organism evidence="2 3">
    <name type="scientific">Pendulispora brunnea</name>
    <dbReference type="NCBI Taxonomy" id="2905690"/>
    <lineage>
        <taxon>Bacteria</taxon>
        <taxon>Pseudomonadati</taxon>
        <taxon>Myxococcota</taxon>
        <taxon>Myxococcia</taxon>
        <taxon>Myxococcales</taxon>
        <taxon>Sorangiineae</taxon>
        <taxon>Pendulisporaceae</taxon>
        <taxon>Pendulispora</taxon>
    </lineage>
</organism>
<feature type="region of interest" description="Disordered" evidence="1">
    <location>
        <begin position="29"/>
        <end position="57"/>
    </location>
</feature>
<evidence type="ECO:0000313" key="2">
    <source>
        <dbReference type="EMBL" id="WXA91201.1"/>
    </source>
</evidence>
<evidence type="ECO:0000313" key="3">
    <source>
        <dbReference type="Proteomes" id="UP001379533"/>
    </source>
</evidence>
<accession>A0ABZ2JXJ2</accession>
<dbReference type="Proteomes" id="UP001379533">
    <property type="component" value="Chromosome"/>
</dbReference>
<keyword evidence="3" id="KW-1185">Reference proteome</keyword>
<evidence type="ECO:0008006" key="4">
    <source>
        <dbReference type="Google" id="ProtNLM"/>
    </source>
</evidence>
<dbReference type="RefSeq" id="WP_394841821.1">
    <property type="nucleotide sequence ID" value="NZ_CP089982.1"/>
</dbReference>
<evidence type="ECO:0000256" key="1">
    <source>
        <dbReference type="SAM" id="MobiDB-lite"/>
    </source>
</evidence>
<dbReference type="PROSITE" id="PS51257">
    <property type="entry name" value="PROKAR_LIPOPROTEIN"/>
    <property type="match status" value="1"/>
</dbReference>
<gene>
    <name evidence="2" type="ORF">LZC95_32685</name>
</gene>